<evidence type="ECO:0000313" key="3">
    <source>
        <dbReference type="Proteomes" id="UP001319861"/>
    </source>
</evidence>
<proteinExistence type="predicted"/>
<reference evidence="2 3" key="1">
    <citation type="journal article" date="2021" name="J. Biosci. Bioeng.">
        <title>Identification and characterization of a chc gene cluster responsible for the aromatization pathway of cyclohexanecarboxylate degradation in Sinomonas cyclohexanicum ATCC 51369.</title>
        <authorList>
            <person name="Yamamoto T."/>
            <person name="Hasegawa Y."/>
            <person name="Lau P.C.K."/>
            <person name="Iwaki H."/>
        </authorList>
    </citation>
    <scope>NUCLEOTIDE SEQUENCE [LARGE SCALE GENOMIC DNA]</scope>
    <source>
        <strain evidence="2 3">ATCC 51369</strain>
    </source>
</reference>
<dbReference type="EMBL" id="AP024525">
    <property type="protein sequence ID" value="BCT76000.1"/>
    <property type="molecule type" value="Genomic_DNA"/>
</dbReference>
<dbReference type="Proteomes" id="UP001319861">
    <property type="component" value="Chromosome"/>
</dbReference>
<gene>
    <name evidence="2" type="ORF">SCMU_18420</name>
</gene>
<evidence type="ECO:0000256" key="1">
    <source>
        <dbReference type="SAM" id="MobiDB-lite"/>
    </source>
</evidence>
<sequence>MALTEVETYDVQAEGYAASNRGDGPRHNPYSWSKDNERCRAWIAGHAMATTELAAAGVTVARWTGPTPKERAAQQS</sequence>
<keyword evidence="3" id="KW-1185">Reference proteome</keyword>
<name>A0ABM7PUS4_SINCY</name>
<organism evidence="2 3">
    <name type="scientific">Sinomonas cyclohexanicum</name>
    <name type="common">Corynebacterium cyclohexanicum</name>
    <dbReference type="NCBI Taxonomy" id="322009"/>
    <lineage>
        <taxon>Bacteria</taxon>
        <taxon>Bacillati</taxon>
        <taxon>Actinomycetota</taxon>
        <taxon>Actinomycetes</taxon>
        <taxon>Micrococcales</taxon>
        <taxon>Micrococcaceae</taxon>
        <taxon>Sinomonas</taxon>
    </lineage>
</organism>
<feature type="region of interest" description="Disordered" evidence="1">
    <location>
        <begin position="1"/>
        <end position="32"/>
    </location>
</feature>
<evidence type="ECO:0000313" key="2">
    <source>
        <dbReference type="EMBL" id="BCT76000.1"/>
    </source>
</evidence>
<protein>
    <submittedName>
        <fullName evidence="2">Uncharacterized protein</fullName>
    </submittedName>
</protein>
<accession>A0ABM7PUS4</accession>
<dbReference type="RefSeq" id="WP_229232662.1">
    <property type="nucleotide sequence ID" value="NZ_AP024525.1"/>
</dbReference>